<evidence type="ECO:0000313" key="1">
    <source>
        <dbReference type="EMBL" id="EOH79659.1"/>
    </source>
</evidence>
<gene>
    <name evidence="2" type="ORF">I585_04180</name>
    <name evidence="1" type="ORF">UAI_01240</name>
</gene>
<keyword evidence="4" id="KW-1185">Reference proteome</keyword>
<dbReference type="eggNOG" id="ENOG50309FX">
    <property type="taxonomic scope" value="Bacteria"/>
</dbReference>
<dbReference type="OrthoDB" id="2186635at2"/>
<reference evidence="2 4" key="2">
    <citation type="submission" date="2013-03" db="EMBL/GenBank/DDBJ databases">
        <title>The Genome Sequence of Enterococcus malodoratus ATCC_43197 (PacBio/Illumina hybrid assembly).</title>
        <authorList>
            <consortium name="The Broad Institute Genomics Platform"/>
            <consortium name="The Broad Institute Genome Sequencing Center for Infectious Disease"/>
            <person name="Earl A."/>
            <person name="Russ C."/>
            <person name="Gilmore M."/>
            <person name="Surin D."/>
            <person name="Walker B."/>
            <person name="Young S."/>
            <person name="Zeng Q."/>
            <person name="Gargeya S."/>
            <person name="Fitzgerald M."/>
            <person name="Haas B."/>
            <person name="Abouelleil A."/>
            <person name="Allen A.W."/>
            <person name="Alvarado L."/>
            <person name="Arachchi H.M."/>
            <person name="Berlin A.M."/>
            <person name="Chapman S.B."/>
            <person name="Gainer-Dewar J."/>
            <person name="Goldberg J."/>
            <person name="Griggs A."/>
            <person name="Gujja S."/>
            <person name="Hansen M."/>
            <person name="Howarth C."/>
            <person name="Imamovic A."/>
            <person name="Ireland A."/>
            <person name="Larimer J."/>
            <person name="McCowan C."/>
            <person name="Murphy C."/>
            <person name="Pearson M."/>
            <person name="Poon T.W."/>
            <person name="Priest M."/>
            <person name="Roberts A."/>
            <person name="Saif S."/>
            <person name="Shea T."/>
            <person name="Sisk P."/>
            <person name="Sykes S."/>
            <person name="Wortman J."/>
            <person name="Nusbaum C."/>
            <person name="Birren B."/>
        </authorList>
    </citation>
    <scope>NUCLEOTIDE SEQUENCE [LARGE SCALE GENOMIC DNA]</scope>
    <source>
        <strain evidence="2 4">ATCC 43197</strain>
    </source>
</reference>
<dbReference type="EMBL" id="ASWA01000004">
    <property type="protein sequence ID" value="EOT64978.1"/>
    <property type="molecule type" value="Genomic_DNA"/>
</dbReference>
<accession>R2RUN2</accession>
<proteinExistence type="predicted"/>
<reference evidence="1 3" key="1">
    <citation type="submission" date="2013-02" db="EMBL/GenBank/DDBJ databases">
        <title>The Genome Sequence of Enterococcus malodoratus ATCC_43197.</title>
        <authorList>
            <consortium name="The Broad Institute Genome Sequencing Platform"/>
            <consortium name="The Broad Institute Genome Sequencing Center for Infectious Disease"/>
            <person name="Earl A.M."/>
            <person name="Gilmore M.S."/>
            <person name="Lebreton F."/>
            <person name="Walker B."/>
            <person name="Young S.K."/>
            <person name="Zeng Q."/>
            <person name="Gargeya S."/>
            <person name="Fitzgerald M."/>
            <person name="Haas B."/>
            <person name="Abouelleil A."/>
            <person name="Alvarado L."/>
            <person name="Arachchi H.M."/>
            <person name="Berlin A.M."/>
            <person name="Chapman S.B."/>
            <person name="Dewar J."/>
            <person name="Goldberg J."/>
            <person name="Griggs A."/>
            <person name="Gujja S."/>
            <person name="Hansen M."/>
            <person name="Howarth C."/>
            <person name="Imamovic A."/>
            <person name="Larimer J."/>
            <person name="McCowan C."/>
            <person name="Murphy C."/>
            <person name="Neiman D."/>
            <person name="Pearson M."/>
            <person name="Priest M."/>
            <person name="Roberts A."/>
            <person name="Saif S."/>
            <person name="Shea T."/>
            <person name="Sisk P."/>
            <person name="Sykes S."/>
            <person name="Wortman J."/>
            <person name="Nusbaum C."/>
            <person name="Birren B."/>
        </authorList>
    </citation>
    <scope>NUCLEOTIDE SEQUENCE [LARGE SCALE GENOMIC DNA]</scope>
    <source>
        <strain evidence="1 3">ATCC 43197</strain>
    </source>
</reference>
<evidence type="ECO:0000313" key="4">
    <source>
        <dbReference type="Proteomes" id="UP000014148"/>
    </source>
</evidence>
<dbReference type="AlphaFoldDB" id="R2RUN2"/>
<sequence>MNPIFSYHLGLITFDRLQVLLWDFGPNAIDEIGERCFAFYCSKANGLHNFDYYILKYGSGLNDKYEWYCE</sequence>
<comment type="caution">
    <text evidence="1">The sequence shown here is derived from an EMBL/GenBank/DDBJ whole genome shotgun (WGS) entry which is preliminary data.</text>
</comment>
<dbReference type="Proteomes" id="UP000013783">
    <property type="component" value="Unassembled WGS sequence"/>
</dbReference>
<name>R2RUN2_9ENTE</name>
<organism evidence="1 3">
    <name type="scientific">Enterococcus malodoratus ATCC 43197</name>
    <dbReference type="NCBI Taxonomy" id="1158601"/>
    <lineage>
        <taxon>Bacteria</taxon>
        <taxon>Bacillati</taxon>
        <taxon>Bacillota</taxon>
        <taxon>Bacilli</taxon>
        <taxon>Lactobacillales</taxon>
        <taxon>Enterococcaceae</taxon>
        <taxon>Enterococcus</taxon>
    </lineage>
</organism>
<evidence type="ECO:0000313" key="2">
    <source>
        <dbReference type="EMBL" id="EOT64978.1"/>
    </source>
</evidence>
<evidence type="ECO:0000313" key="3">
    <source>
        <dbReference type="Proteomes" id="UP000013783"/>
    </source>
</evidence>
<dbReference type="EMBL" id="AJAK01000009">
    <property type="protein sequence ID" value="EOH79659.1"/>
    <property type="molecule type" value="Genomic_DNA"/>
</dbReference>
<dbReference type="Proteomes" id="UP000014148">
    <property type="component" value="Unassembled WGS sequence"/>
</dbReference>
<protein>
    <submittedName>
        <fullName evidence="1">Uncharacterized protein</fullName>
    </submittedName>
</protein>